<gene>
    <name evidence="1" type="ORF">ACFFHM_03770</name>
</gene>
<proteinExistence type="predicted"/>
<evidence type="ECO:0000313" key="2">
    <source>
        <dbReference type="Proteomes" id="UP001589838"/>
    </source>
</evidence>
<accession>A0ABV6K9E3</accession>
<dbReference type="EMBL" id="JBHLUX010000008">
    <property type="protein sequence ID" value="MFC0469670.1"/>
    <property type="molecule type" value="Genomic_DNA"/>
</dbReference>
<keyword evidence="2" id="KW-1185">Reference proteome</keyword>
<name>A0ABV6K9E3_9BACI</name>
<organism evidence="1 2">
    <name type="scientific">Halalkalibacter kiskunsagensis</name>
    <dbReference type="NCBI Taxonomy" id="1548599"/>
    <lineage>
        <taxon>Bacteria</taxon>
        <taxon>Bacillati</taxon>
        <taxon>Bacillota</taxon>
        <taxon>Bacilli</taxon>
        <taxon>Bacillales</taxon>
        <taxon>Bacillaceae</taxon>
        <taxon>Halalkalibacter</taxon>
    </lineage>
</organism>
<reference evidence="1 2" key="1">
    <citation type="submission" date="2024-09" db="EMBL/GenBank/DDBJ databases">
        <authorList>
            <person name="Sun Q."/>
            <person name="Mori K."/>
        </authorList>
    </citation>
    <scope>NUCLEOTIDE SEQUENCE [LARGE SCALE GENOMIC DNA]</scope>
    <source>
        <strain evidence="1 2">NCAIM B.02610</strain>
    </source>
</reference>
<sequence length="90" mass="10266">MTTKSIDETLEPSKIASLIRNHITGDLGILENAYIDANKNAIQKGERVLSTYILQGQKVFIITEWDRSITMVLYADEYSSREKVLNVFQD</sequence>
<protein>
    <submittedName>
        <fullName evidence="1">Uncharacterized protein</fullName>
    </submittedName>
</protein>
<evidence type="ECO:0000313" key="1">
    <source>
        <dbReference type="EMBL" id="MFC0469670.1"/>
    </source>
</evidence>
<dbReference type="Proteomes" id="UP001589838">
    <property type="component" value="Unassembled WGS sequence"/>
</dbReference>
<dbReference type="RefSeq" id="WP_335962193.1">
    <property type="nucleotide sequence ID" value="NZ_JAXBLX010000025.1"/>
</dbReference>
<comment type="caution">
    <text evidence="1">The sequence shown here is derived from an EMBL/GenBank/DDBJ whole genome shotgun (WGS) entry which is preliminary data.</text>
</comment>